<evidence type="ECO:0000313" key="2">
    <source>
        <dbReference type="EMBL" id="SFN03862.1"/>
    </source>
</evidence>
<protein>
    <submittedName>
        <fullName evidence="2">Uncharacterized protein</fullName>
    </submittedName>
</protein>
<keyword evidence="3" id="KW-1185">Reference proteome</keyword>
<sequence length="69" mass="7102">MRPNAAIVTHTDLGRINKADPTSLPKAAGQKTAQGHQATLKPTQQSGCSSPTLENNPIDTSTCNSGNSA</sequence>
<accession>A0A1I4VRI7</accession>
<name>A0A1I4VRI7_9PROT</name>
<dbReference type="Proteomes" id="UP000183287">
    <property type="component" value="Unassembled WGS sequence"/>
</dbReference>
<reference evidence="3" key="1">
    <citation type="submission" date="2016-10" db="EMBL/GenBank/DDBJ databases">
        <authorList>
            <person name="Varghese N."/>
            <person name="Submissions S."/>
        </authorList>
    </citation>
    <scope>NUCLEOTIDE SEQUENCE [LARGE SCALE GENOMIC DNA]</scope>
    <source>
        <strain evidence="3">Nm44</strain>
    </source>
</reference>
<proteinExistence type="predicted"/>
<dbReference type="AlphaFoldDB" id="A0A1I4VRI7"/>
<evidence type="ECO:0000256" key="1">
    <source>
        <dbReference type="SAM" id="MobiDB-lite"/>
    </source>
</evidence>
<evidence type="ECO:0000313" key="3">
    <source>
        <dbReference type="Proteomes" id="UP000183287"/>
    </source>
</evidence>
<organism evidence="2 3">
    <name type="scientific">Nitrosomonas communis</name>
    <dbReference type="NCBI Taxonomy" id="44574"/>
    <lineage>
        <taxon>Bacteria</taxon>
        <taxon>Pseudomonadati</taxon>
        <taxon>Pseudomonadota</taxon>
        <taxon>Betaproteobacteria</taxon>
        <taxon>Nitrosomonadales</taxon>
        <taxon>Nitrosomonadaceae</taxon>
        <taxon>Nitrosomonas</taxon>
    </lineage>
</organism>
<feature type="region of interest" description="Disordered" evidence="1">
    <location>
        <begin position="16"/>
        <end position="69"/>
    </location>
</feature>
<gene>
    <name evidence="2" type="ORF">SAMN05421863_10897</name>
</gene>
<feature type="compositionally biased region" description="Polar residues" evidence="1">
    <location>
        <begin position="31"/>
        <end position="69"/>
    </location>
</feature>
<dbReference type="EMBL" id="FOUB01000089">
    <property type="protein sequence ID" value="SFN03862.1"/>
    <property type="molecule type" value="Genomic_DNA"/>
</dbReference>